<keyword evidence="4 10" id="KW-1133">Transmembrane helix</keyword>
<proteinExistence type="inferred from homology"/>
<dbReference type="HAMAP" id="MF_00454">
    <property type="entry name" value="FluC"/>
    <property type="match status" value="1"/>
</dbReference>
<feature type="binding site" evidence="10">
    <location>
        <position position="91"/>
    </location>
    <ligand>
        <name>Na(+)</name>
        <dbReference type="ChEBI" id="CHEBI:29101"/>
        <note>structural</note>
    </ligand>
</feature>
<keyword evidence="3 10" id="KW-0812">Transmembrane</keyword>
<dbReference type="RefSeq" id="WP_092648082.1">
    <property type="nucleotide sequence ID" value="NZ_LT629792.1"/>
</dbReference>
<evidence type="ECO:0000313" key="11">
    <source>
        <dbReference type="EMBL" id="SDT85652.1"/>
    </source>
</evidence>
<comment type="similarity">
    <text evidence="7 10">Belongs to the fluoride channel Fluc/FEX (TC 1.A.43) family.</text>
</comment>
<evidence type="ECO:0000256" key="9">
    <source>
        <dbReference type="ARBA" id="ARBA00049940"/>
    </source>
</evidence>
<keyword evidence="6 10" id="KW-0407">Ion channel</keyword>
<evidence type="ECO:0000256" key="1">
    <source>
        <dbReference type="ARBA" id="ARBA00004651"/>
    </source>
</evidence>
<dbReference type="InterPro" id="IPR003691">
    <property type="entry name" value="FluC"/>
</dbReference>
<keyword evidence="2 10" id="KW-1003">Cell membrane</keyword>
<reference evidence="11 12" key="1">
    <citation type="submission" date="2016-10" db="EMBL/GenBank/DDBJ databases">
        <authorList>
            <person name="Varghese N."/>
            <person name="Submissions S."/>
        </authorList>
    </citation>
    <scope>NUCLEOTIDE SEQUENCE [LARGE SCALE GENOMIC DNA]</scope>
    <source>
        <strain evidence="11 12">DSM 9169</strain>
    </source>
</reference>
<accession>A0ABY0V4U0</accession>
<keyword evidence="10" id="KW-0915">Sodium</keyword>
<evidence type="ECO:0000256" key="6">
    <source>
        <dbReference type="ARBA" id="ARBA00023303"/>
    </source>
</evidence>
<feature type="binding site" evidence="10">
    <location>
        <position position="94"/>
    </location>
    <ligand>
        <name>Na(+)</name>
        <dbReference type="ChEBI" id="CHEBI:29101"/>
        <note>structural</note>
    </ligand>
</feature>
<evidence type="ECO:0000256" key="4">
    <source>
        <dbReference type="ARBA" id="ARBA00022989"/>
    </source>
</evidence>
<dbReference type="EMBL" id="LT629792">
    <property type="protein sequence ID" value="SDT85652.1"/>
    <property type="molecule type" value="Genomic_DNA"/>
</dbReference>
<dbReference type="Pfam" id="PF02537">
    <property type="entry name" value="CRCB"/>
    <property type="match status" value="1"/>
</dbReference>
<feature type="transmembrane region" description="Helical" evidence="10">
    <location>
        <begin position="51"/>
        <end position="75"/>
    </location>
</feature>
<gene>
    <name evidence="10" type="primary">fluC</name>
    <name evidence="10" type="synonym">crcB</name>
    <name evidence="11" type="ORF">SAMN04489714_0123</name>
</gene>
<comment type="function">
    <text evidence="9 10">Fluoride-specific ion channel. Important for reducing fluoride concentration in the cell, thus reducing its toxicity.</text>
</comment>
<evidence type="ECO:0000256" key="10">
    <source>
        <dbReference type="HAMAP-Rule" id="MF_00454"/>
    </source>
</evidence>
<comment type="catalytic activity">
    <reaction evidence="8">
        <text>fluoride(in) = fluoride(out)</text>
        <dbReference type="Rhea" id="RHEA:76159"/>
        <dbReference type="ChEBI" id="CHEBI:17051"/>
    </reaction>
    <physiologicalReaction direction="left-to-right" evidence="8">
        <dbReference type="Rhea" id="RHEA:76160"/>
    </physiologicalReaction>
</comment>
<sequence>MSALMWILTALAGGCGATCRWLLSGAITRRLNAPTSASSISRHVPGSRAQLLRPLCGIAAVNVIGCLLAGAFTFLTTWPHWWTVIGVGFLGAFTTFSTAVVDVCEVLRSHRTALGASLLVGVWALCVVAVIVGAAAASIAMFALATVSAGG</sequence>
<evidence type="ECO:0000256" key="2">
    <source>
        <dbReference type="ARBA" id="ARBA00022475"/>
    </source>
</evidence>
<keyword evidence="5 10" id="KW-0472">Membrane</keyword>
<evidence type="ECO:0000256" key="3">
    <source>
        <dbReference type="ARBA" id="ARBA00022692"/>
    </source>
</evidence>
<name>A0ABY0V4U0_9ACTO</name>
<keyword evidence="10" id="KW-0813">Transport</keyword>
<evidence type="ECO:0000256" key="5">
    <source>
        <dbReference type="ARBA" id="ARBA00023136"/>
    </source>
</evidence>
<evidence type="ECO:0000256" key="8">
    <source>
        <dbReference type="ARBA" id="ARBA00035585"/>
    </source>
</evidence>
<feature type="transmembrane region" description="Helical" evidence="10">
    <location>
        <begin position="116"/>
        <end position="145"/>
    </location>
</feature>
<organism evidence="11 12">
    <name type="scientific">Schaalia radingae</name>
    <dbReference type="NCBI Taxonomy" id="131110"/>
    <lineage>
        <taxon>Bacteria</taxon>
        <taxon>Bacillati</taxon>
        <taxon>Actinomycetota</taxon>
        <taxon>Actinomycetes</taxon>
        <taxon>Actinomycetales</taxon>
        <taxon>Actinomycetaceae</taxon>
        <taxon>Schaalia</taxon>
    </lineage>
</organism>
<dbReference type="Proteomes" id="UP000198976">
    <property type="component" value="Chromosome I"/>
</dbReference>
<protein>
    <recommendedName>
        <fullName evidence="10">Fluoride-specific ion channel FluC</fullName>
    </recommendedName>
</protein>
<keyword evidence="12" id="KW-1185">Reference proteome</keyword>
<feature type="transmembrane region" description="Helical" evidence="10">
    <location>
        <begin position="81"/>
        <end position="104"/>
    </location>
</feature>
<evidence type="ECO:0000313" key="12">
    <source>
        <dbReference type="Proteomes" id="UP000198976"/>
    </source>
</evidence>
<comment type="activity regulation">
    <text evidence="10">Na(+) is not transported, but it plays an essential structural role and its presence is essential for fluoride channel function.</text>
</comment>
<keyword evidence="10" id="KW-0406">Ion transport</keyword>
<feature type="transmembrane region" description="Helical" evidence="10">
    <location>
        <begin position="6"/>
        <end position="23"/>
    </location>
</feature>
<keyword evidence="10" id="KW-0479">Metal-binding</keyword>
<evidence type="ECO:0000256" key="7">
    <source>
        <dbReference type="ARBA" id="ARBA00035120"/>
    </source>
</evidence>
<comment type="subcellular location">
    <subcellularLocation>
        <location evidence="1 10">Cell membrane</location>
        <topology evidence="1 10">Multi-pass membrane protein</topology>
    </subcellularLocation>
</comment>